<evidence type="ECO:0000259" key="1">
    <source>
        <dbReference type="Pfam" id="PF04187"/>
    </source>
</evidence>
<protein>
    <submittedName>
        <fullName evidence="2">Iron-regulated protein</fullName>
    </submittedName>
</protein>
<dbReference type="PROSITE" id="PS51257">
    <property type="entry name" value="PROKAR_LIPOPROTEIN"/>
    <property type="match status" value="1"/>
</dbReference>
<name>A0A6L6IP50_9ENTR</name>
<evidence type="ECO:0000313" key="3">
    <source>
        <dbReference type="Proteomes" id="UP000477739"/>
    </source>
</evidence>
<dbReference type="PIRSF" id="PIRSF020419">
    <property type="entry name" value="Fe_uptake_reg_CjrA_prd"/>
    <property type="match status" value="1"/>
</dbReference>
<feature type="domain" description="Haem-binding uptake Tiki superfamily ChaN" evidence="1">
    <location>
        <begin position="58"/>
        <end position="252"/>
    </location>
</feature>
<dbReference type="Proteomes" id="UP000477739">
    <property type="component" value="Unassembled WGS sequence"/>
</dbReference>
<dbReference type="Pfam" id="PF04187">
    <property type="entry name" value="Cofac_haem_bdg"/>
    <property type="match status" value="1"/>
</dbReference>
<gene>
    <name evidence="2" type="ORF">GJV78_20700</name>
</gene>
<dbReference type="OrthoDB" id="9795827at2"/>
<dbReference type="InterPro" id="IPR007314">
    <property type="entry name" value="Cofac_haem-bd_dom"/>
</dbReference>
<accession>A0A6L6IP50</accession>
<dbReference type="EMBL" id="WMJZ01000047">
    <property type="protein sequence ID" value="MTH48621.1"/>
    <property type="molecule type" value="Genomic_DNA"/>
</dbReference>
<reference evidence="2 3" key="1">
    <citation type="submission" date="2019-11" db="EMBL/GenBank/DDBJ databases">
        <title>Escherichia alba sp. nov. isolated from the gut of plastic-eating superworms Zophobas atratus.</title>
        <authorList>
            <person name="Yang Y."/>
        </authorList>
    </citation>
    <scope>NUCLEOTIDE SEQUENCE [LARGE SCALE GENOMIC DNA]</scope>
    <source>
        <strain evidence="3">BIT-B35</strain>
    </source>
</reference>
<dbReference type="AlphaFoldDB" id="A0A6L6IP50"/>
<organism evidence="2 3">
    <name type="scientific">Intestinirhabdus alba</name>
    <dbReference type="NCBI Taxonomy" id="2899544"/>
    <lineage>
        <taxon>Bacteria</taxon>
        <taxon>Pseudomonadati</taxon>
        <taxon>Pseudomonadota</taxon>
        <taxon>Gammaproteobacteria</taxon>
        <taxon>Enterobacterales</taxon>
        <taxon>Enterobacteriaceae</taxon>
        <taxon>Intestinirhabdus</taxon>
    </lineage>
</organism>
<dbReference type="CDD" id="cd14727">
    <property type="entry name" value="ChanN-like"/>
    <property type="match status" value="1"/>
</dbReference>
<comment type="caution">
    <text evidence="2">The sequence shown here is derived from an EMBL/GenBank/DDBJ whole genome shotgun (WGS) entry which is preliminary data.</text>
</comment>
<evidence type="ECO:0000313" key="2">
    <source>
        <dbReference type="EMBL" id="MTH48621.1"/>
    </source>
</evidence>
<dbReference type="Gene3D" id="1.10.8.760">
    <property type="entry name" value="Haem-binding uptake, Tiki superfamily, ChaN, domain 2"/>
    <property type="match status" value="1"/>
</dbReference>
<dbReference type="InterPro" id="IPR016773">
    <property type="entry name" value="Fe3_uptake_reg_CjrA_prd"/>
</dbReference>
<sequence length="295" mass="33874">MFAPFIKVQVLCICSVILMSACHQHDNVAKKQILDIERTGRIQDLRTGRTLNSLQLADILAVQQYVIVGEKHDNFYHHQAEYWLMKKLSDNRPQGSVLMEMIDSDQQSRVDQVKSWIKNVGDVRNRRVRELLRWNEKWPWEMYEDVVIQAMRSPYPLLSANISDQQVNTIYTHPYLPEGQLSSRREVRDAIRNIIVDMHDGELPEDKLGSMLAVQQQRDRVMAKQLIAAPAPAFLIAGGYHAARNTGVPLHIHDLAPQILPTVLILAEEGMQITSEHADYVWYFPVSTEVQTGQQ</sequence>
<dbReference type="Gene3D" id="3.40.50.11550">
    <property type="match status" value="1"/>
</dbReference>
<proteinExistence type="predicted"/>
<dbReference type="SUPFAM" id="SSF159501">
    <property type="entry name" value="EreA/ChaN-like"/>
    <property type="match status" value="1"/>
</dbReference>
<keyword evidence="3" id="KW-1185">Reference proteome</keyword>